<dbReference type="InterPro" id="IPR033753">
    <property type="entry name" value="GCV_H/Fam206"/>
</dbReference>
<proteinExistence type="predicted"/>
<feature type="region of interest" description="Disordered" evidence="1">
    <location>
        <begin position="48"/>
        <end position="80"/>
    </location>
</feature>
<reference evidence="3" key="1">
    <citation type="journal article" date="2019" name="Int. J. Syst. Evol. Microbiol.">
        <title>The Global Catalogue of Microorganisms (GCM) 10K type strain sequencing project: providing services to taxonomists for standard genome sequencing and annotation.</title>
        <authorList>
            <consortium name="The Broad Institute Genomics Platform"/>
            <consortium name="The Broad Institute Genome Sequencing Center for Infectious Disease"/>
            <person name="Wu L."/>
            <person name="Ma J."/>
        </authorList>
    </citation>
    <scope>NUCLEOTIDE SEQUENCE [LARGE SCALE GENOMIC DNA]</scope>
    <source>
        <strain evidence="3">JCM 16578</strain>
    </source>
</reference>
<feature type="compositionally biased region" description="Basic and acidic residues" evidence="1">
    <location>
        <begin position="63"/>
        <end position="72"/>
    </location>
</feature>
<dbReference type="Gene3D" id="2.40.50.100">
    <property type="match status" value="1"/>
</dbReference>
<accession>A0ABP7L182</accession>
<organism evidence="2 3">
    <name type="scientific">Streptomyces lannensis</name>
    <dbReference type="NCBI Taxonomy" id="766498"/>
    <lineage>
        <taxon>Bacteria</taxon>
        <taxon>Bacillati</taxon>
        <taxon>Actinomycetota</taxon>
        <taxon>Actinomycetes</taxon>
        <taxon>Kitasatosporales</taxon>
        <taxon>Streptomycetaceae</taxon>
        <taxon>Streptomyces</taxon>
    </lineage>
</organism>
<dbReference type="RefSeq" id="WP_358902571.1">
    <property type="nucleotide sequence ID" value="NZ_BAAAZA010000026.1"/>
</dbReference>
<dbReference type="Pfam" id="PF01597">
    <property type="entry name" value="GCV_H"/>
    <property type="match status" value="1"/>
</dbReference>
<dbReference type="Proteomes" id="UP001501563">
    <property type="component" value="Unassembled WGS sequence"/>
</dbReference>
<evidence type="ECO:0000313" key="3">
    <source>
        <dbReference type="Proteomes" id="UP001501563"/>
    </source>
</evidence>
<protein>
    <submittedName>
        <fullName evidence="2">Uncharacterized protein</fullName>
    </submittedName>
</protein>
<name>A0ABP7L182_9ACTN</name>
<gene>
    <name evidence="2" type="ORF">GCM10022207_67930</name>
</gene>
<comment type="caution">
    <text evidence="2">The sequence shown here is derived from an EMBL/GenBank/DDBJ whole genome shotgun (WGS) entry which is preliminary data.</text>
</comment>
<evidence type="ECO:0000256" key="1">
    <source>
        <dbReference type="SAM" id="MobiDB-lite"/>
    </source>
</evidence>
<evidence type="ECO:0000313" key="2">
    <source>
        <dbReference type="EMBL" id="GAA3890742.1"/>
    </source>
</evidence>
<sequence length="80" mass="9168">MAARDDALEQYPEAINRDPSEQGWLLDIEVDLSKVSADLATLQEPADYARNRQLTSTQPDPRLGQRPDDWRSARSCYPHR</sequence>
<keyword evidence="3" id="KW-1185">Reference proteome</keyword>
<dbReference type="EMBL" id="BAAAZA010000026">
    <property type="protein sequence ID" value="GAA3890742.1"/>
    <property type="molecule type" value="Genomic_DNA"/>
</dbReference>